<name>A0A0G4HIV4_9ALVE</name>
<dbReference type="GO" id="GO:0005737">
    <property type="term" value="C:cytoplasm"/>
    <property type="evidence" value="ECO:0007669"/>
    <property type="project" value="UniProtKB-ARBA"/>
</dbReference>
<dbReference type="InterPro" id="IPR023393">
    <property type="entry name" value="START-like_dom_sf"/>
</dbReference>
<feature type="region of interest" description="Disordered" evidence="1">
    <location>
        <begin position="390"/>
        <end position="432"/>
    </location>
</feature>
<dbReference type="PANTHER" id="PTHR19308">
    <property type="entry name" value="PHOSPHATIDYLCHOLINE TRANSFER PROTEIN"/>
    <property type="match status" value="1"/>
</dbReference>
<sequence>MQVKLHPRGRGTSRRLGFFVTLCSLLLHVSCAPLSTPPCIYDWLWPDSLFPFPCHETFSVDPEHLRSPPRHPFGWLGRVLGGQLQRIREGSNEQPGSADTKIVEAARQKEVDAEKAHLALVSYLNSEAYVQDCDVFAKYKMKGADLVLYRRKTPDSKGLYDWVCNGTLAFPAEAFFALSIDFEHRKTWLPYVPTSELISNLRTEGLIQREVGNMTVVTGQPVAGLSDVSNLREKRVFWWVMKYPMGFKKRDYVMCQHLYSFEDRSGKTVYAVVSSPLEHEDFPEDPKHAIRLTDWVTVLLVFPIDDHTCQMTMLFYEDPKTVIPPAVINFATRHMVPDILRHALRARRHYPGPRVRDVLDGVKRVMKDITGKLKNSAHLRKQVGEVAVGLRGGGLSPKSDSSFRSLPEEPAIDSLQGMRRRSRNKRGFPKIPQAPSLAVPSLWLLLKEKRQSLGCYLKRRDQSLTR</sequence>
<dbReference type="InterPro" id="IPR002913">
    <property type="entry name" value="START_lipid-bd_dom"/>
</dbReference>
<dbReference type="VEuPathDB" id="CryptoDB:Cvel_27943"/>
<evidence type="ECO:0000259" key="3">
    <source>
        <dbReference type="PROSITE" id="PS50848"/>
    </source>
</evidence>
<feature type="chain" id="PRO_5005191461" description="START domain-containing protein" evidence="2">
    <location>
        <begin position="32"/>
        <end position="466"/>
    </location>
</feature>
<dbReference type="PANTHER" id="PTHR19308:SF39">
    <property type="entry name" value="PHOSPHATIDYLCHOLINE TRANSFER PROTEIN"/>
    <property type="match status" value="1"/>
</dbReference>
<organism evidence="4">
    <name type="scientific">Chromera velia CCMP2878</name>
    <dbReference type="NCBI Taxonomy" id="1169474"/>
    <lineage>
        <taxon>Eukaryota</taxon>
        <taxon>Sar</taxon>
        <taxon>Alveolata</taxon>
        <taxon>Colpodellida</taxon>
        <taxon>Chromeraceae</taxon>
        <taxon>Chromera</taxon>
    </lineage>
</organism>
<feature type="signal peptide" evidence="2">
    <location>
        <begin position="1"/>
        <end position="31"/>
    </location>
</feature>
<keyword evidence="2" id="KW-0732">Signal</keyword>
<evidence type="ECO:0000313" key="4">
    <source>
        <dbReference type="EMBL" id="CEM43946.1"/>
    </source>
</evidence>
<dbReference type="GO" id="GO:0008289">
    <property type="term" value="F:lipid binding"/>
    <property type="evidence" value="ECO:0007669"/>
    <property type="project" value="InterPro"/>
</dbReference>
<dbReference type="PROSITE" id="PS50848">
    <property type="entry name" value="START"/>
    <property type="match status" value="1"/>
</dbReference>
<evidence type="ECO:0000256" key="1">
    <source>
        <dbReference type="SAM" id="MobiDB-lite"/>
    </source>
</evidence>
<feature type="domain" description="START" evidence="3">
    <location>
        <begin position="172"/>
        <end position="352"/>
    </location>
</feature>
<dbReference type="SUPFAM" id="SSF55961">
    <property type="entry name" value="Bet v1-like"/>
    <property type="match status" value="1"/>
</dbReference>
<dbReference type="EMBL" id="CDMZ01002799">
    <property type="protein sequence ID" value="CEM43946.1"/>
    <property type="molecule type" value="Genomic_DNA"/>
</dbReference>
<gene>
    <name evidence="4" type="ORF">Cvel_27943</name>
</gene>
<proteinExistence type="predicted"/>
<protein>
    <recommendedName>
        <fullName evidence="3">START domain-containing protein</fullName>
    </recommendedName>
</protein>
<feature type="compositionally biased region" description="Basic residues" evidence="1">
    <location>
        <begin position="418"/>
        <end position="428"/>
    </location>
</feature>
<evidence type="ECO:0000256" key="2">
    <source>
        <dbReference type="SAM" id="SignalP"/>
    </source>
</evidence>
<dbReference type="AlphaFoldDB" id="A0A0G4HIV4"/>
<reference evidence="4" key="1">
    <citation type="submission" date="2014-11" db="EMBL/GenBank/DDBJ databases">
        <authorList>
            <person name="Otto D Thomas"/>
            <person name="Naeem Raeece"/>
        </authorList>
    </citation>
    <scope>NUCLEOTIDE SEQUENCE</scope>
</reference>
<dbReference type="InterPro" id="IPR051213">
    <property type="entry name" value="START_lipid_transfer"/>
</dbReference>
<accession>A0A0G4HIV4</accession>
<dbReference type="Gene3D" id="3.30.530.20">
    <property type="match status" value="1"/>
</dbReference>
<dbReference type="Pfam" id="PF01852">
    <property type="entry name" value="START"/>
    <property type="match status" value="1"/>
</dbReference>